<reference evidence="3" key="3">
    <citation type="journal article" date="2018" name="Plant J.">
        <title>The Sorghum bicolor reference genome: improved assembly, gene annotations, a transcriptome atlas, and signatures of genome organization.</title>
        <authorList>
            <person name="McCormick R.F."/>
            <person name="Truong S.K."/>
            <person name="Sreedasyam A."/>
            <person name="Jenkins J."/>
            <person name="Shu S."/>
            <person name="Sims D."/>
            <person name="Kennedy M."/>
            <person name="Amirebrahimi M."/>
            <person name="Weers B.D."/>
            <person name="McKinley B."/>
            <person name="Mattison A."/>
            <person name="Morishige D.T."/>
            <person name="Grimwood J."/>
            <person name="Schmutz J."/>
            <person name="Mullet J.E."/>
        </authorList>
    </citation>
    <scope>NUCLEOTIDE SEQUENCE [LARGE SCALE GENOMIC DNA]</scope>
    <source>
        <strain evidence="3">cv. BTx623</strain>
    </source>
</reference>
<reference evidence="2 3" key="1">
    <citation type="journal article" date="2009" name="Nature">
        <title>The Sorghum bicolor genome and the diversification of grasses.</title>
        <authorList>
            <person name="Paterson A.H."/>
            <person name="Bowers J.E."/>
            <person name="Bruggmann R."/>
            <person name="Dubchak I."/>
            <person name="Grimwood J."/>
            <person name="Gundlach H."/>
            <person name="Haberer G."/>
            <person name="Hellsten U."/>
            <person name="Mitros T."/>
            <person name="Poliakov A."/>
            <person name="Schmutz J."/>
            <person name="Spannagl M."/>
            <person name="Tang H."/>
            <person name="Wang X."/>
            <person name="Wicker T."/>
            <person name="Bharti A.K."/>
            <person name="Chapman J."/>
            <person name="Feltus F.A."/>
            <person name="Gowik U."/>
            <person name="Grigoriev I.V."/>
            <person name="Lyons E."/>
            <person name="Maher C.A."/>
            <person name="Martis M."/>
            <person name="Narechania A."/>
            <person name="Otillar R.P."/>
            <person name="Penning B.W."/>
            <person name="Salamov A.A."/>
            <person name="Wang Y."/>
            <person name="Zhang L."/>
            <person name="Carpita N.C."/>
            <person name="Freeling M."/>
            <person name="Gingle A.R."/>
            <person name="Hash C.T."/>
            <person name="Keller B."/>
            <person name="Klein P."/>
            <person name="Kresovich S."/>
            <person name="McCann M.C."/>
            <person name="Ming R."/>
            <person name="Peterson D.G."/>
            <person name="Mehboob-ur-Rahman"/>
            <person name="Ware D."/>
            <person name="Westhoff P."/>
            <person name="Mayer K.F."/>
            <person name="Messing J."/>
            <person name="Rokhsar D.S."/>
        </authorList>
    </citation>
    <scope>NUCLEOTIDE SEQUENCE [LARGE SCALE GENOMIC DNA]</scope>
    <source>
        <strain evidence="3">cv. BTx623</strain>
    </source>
</reference>
<dbReference type="Gramene" id="KXG34660">
    <property type="protein sequence ID" value="KXG34660"/>
    <property type="gene ID" value="SORBI_3002G073400"/>
</dbReference>
<protein>
    <submittedName>
        <fullName evidence="2">Uncharacterized protein</fullName>
    </submittedName>
</protein>
<dbReference type="AlphaFoldDB" id="A0A1B6Q9T9"/>
<feature type="compositionally biased region" description="Basic residues" evidence="1">
    <location>
        <begin position="19"/>
        <end position="30"/>
    </location>
</feature>
<dbReference type="ExpressionAtlas" id="A0A1B6Q9T9">
    <property type="expression patterns" value="baseline and differential"/>
</dbReference>
<dbReference type="Gramene" id="OQU88675">
    <property type="protein sequence ID" value="OQU88675"/>
    <property type="gene ID" value="SORBI_3002G073400"/>
</dbReference>
<dbReference type="EMBL" id="CM000761">
    <property type="protein sequence ID" value="KXG34660.1"/>
    <property type="molecule type" value="Genomic_DNA"/>
</dbReference>
<dbReference type="EMBL" id="CM000761">
    <property type="protein sequence ID" value="OQU88675.1"/>
    <property type="molecule type" value="Genomic_DNA"/>
</dbReference>
<accession>A0A1B6Q9T9</accession>
<evidence type="ECO:0000256" key="1">
    <source>
        <dbReference type="SAM" id="MobiDB-lite"/>
    </source>
</evidence>
<gene>
    <name evidence="2" type="ORF">SORBI_3002G073400</name>
</gene>
<evidence type="ECO:0000313" key="2">
    <source>
        <dbReference type="EMBL" id="KXG34660.1"/>
    </source>
</evidence>
<sequence>MVDPSSPPGPSAASLFPTRRVHQPPRRRRTSGSGGFSASSPMPRGTAPWTSAFCDTVSTCSDRRLASCGGSVPDSDRLARTLSCCRREDERLDAGGSANAATALGFLKQPTRNRARSSGSANDLQQRGPPPATS</sequence>
<dbReference type="Proteomes" id="UP000000768">
    <property type="component" value="Chromosome 2"/>
</dbReference>
<organism evidence="2 3">
    <name type="scientific">Sorghum bicolor</name>
    <name type="common">Sorghum</name>
    <name type="synonym">Sorghum vulgare</name>
    <dbReference type="NCBI Taxonomy" id="4558"/>
    <lineage>
        <taxon>Eukaryota</taxon>
        <taxon>Viridiplantae</taxon>
        <taxon>Streptophyta</taxon>
        <taxon>Embryophyta</taxon>
        <taxon>Tracheophyta</taxon>
        <taxon>Spermatophyta</taxon>
        <taxon>Magnoliopsida</taxon>
        <taxon>Liliopsida</taxon>
        <taxon>Poales</taxon>
        <taxon>Poaceae</taxon>
        <taxon>PACMAD clade</taxon>
        <taxon>Panicoideae</taxon>
        <taxon>Andropogonodae</taxon>
        <taxon>Andropogoneae</taxon>
        <taxon>Sorghinae</taxon>
        <taxon>Sorghum</taxon>
    </lineage>
</organism>
<feature type="region of interest" description="Disordered" evidence="1">
    <location>
        <begin position="103"/>
        <end position="134"/>
    </location>
</feature>
<reference evidence="2" key="2">
    <citation type="submission" date="2017-02" db="EMBL/GenBank/DDBJ databases">
        <title>WGS assembly of Sorghum bicolor.</title>
        <authorList>
            <person name="Paterson A."/>
            <person name="Mullet J."/>
            <person name="Bowers J."/>
            <person name="Bruggmann R."/>
            <person name="Dubchak I."/>
            <person name="Grimwood J."/>
            <person name="Gundlach H."/>
            <person name="Haberer G."/>
            <person name="Hellsten U."/>
            <person name="Mitros T."/>
            <person name="Poliakov A."/>
            <person name="Schmutz J."/>
            <person name="Spannagl M."/>
            <person name="Tang H."/>
            <person name="Wang X."/>
            <person name="Wicker T."/>
            <person name="Bharti A."/>
            <person name="Chapman J."/>
            <person name="Feltus F."/>
            <person name="Gowik U."/>
            <person name="Grigoriev I."/>
            <person name="Lyons E."/>
            <person name="Maher C."/>
            <person name="Martis M."/>
            <person name="Narechania A."/>
            <person name="Otillar R."/>
            <person name="Penning B."/>
            <person name="Salamov A."/>
            <person name="Wang Y."/>
            <person name="Zhang L."/>
            <person name="Carpita N."/>
            <person name="Freeling M."/>
            <person name="Gingle A."/>
            <person name="Hash C."/>
            <person name="Keller B."/>
            <person name="Klein P."/>
            <person name="Kresovich S."/>
            <person name="Mccann M."/>
            <person name="Ming R."/>
            <person name="Peterson D."/>
            <person name="Rahman M."/>
            <person name="Ware D."/>
            <person name="Westhoff P."/>
            <person name="Mayer K."/>
            <person name="Messing J."/>
            <person name="Sims D."/>
            <person name="Jenkins J."/>
            <person name="Shu S."/>
            <person name="Rokhsar D."/>
        </authorList>
    </citation>
    <scope>NUCLEOTIDE SEQUENCE</scope>
</reference>
<keyword evidence="3" id="KW-1185">Reference proteome</keyword>
<name>A0A1B6Q9T9_SORBI</name>
<evidence type="ECO:0000313" key="3">
    <source>
        <dbReference type="Proteomes" id="UP000000768"/>
    </source>
</evidence>
<proteinExistence type="predicted"/>
<feature type="region of interest" description="Disordered" evidence="1">
    <location>
        <begin position="1"/>
        <end position="48"/>
    </location>
</feature>
<feature type="compositionally biased region" description="Polar residues" evidence="1">
    <location>
        <begin position="110"/>
        <end position="125"/>
    </location>
</feature>
<feature type="compositionally biased region" description="Pro residues" evidence="1">
    <location>
        <begin position="1"/>
        <end position="10"/>
    </location>
</feature>